<keyword evidence="6" id="KW-0964">Secreted</keyword>
<protein>
    <recommendedName>
        <fullName evidence="6">Pectin acetylesterase</fullName>
        <ecNumber evidence="6">3.1.1.-</ecNumber>
    </recommendedName>
</protein>
<evidence type="ECO:0000256" key="2">
    <source>
        <dbReference type="ARBA" id="ARBA00004191"/>
    </source>
</evidence>
<evidence type="ECO:0000256" key="4">
    <source>
        <dbReference type="ARBA" id="ARBA00022512"/>
    </source>
</evidence>
<dbReference type="GO" id="GO:0071555">
    <property type="term" value="P:cell wall organization"/>
    <property type="evidence" value="ECO:0007669"/>
    <property type="project" value="UniProtKB-KW"/>
</dbReference>
<comment type="function">
    <text evidence="1 6">Hydrolyzes acetyl esters in homogalacturonan regions of pectin. In type I primary cell wall, galacturonic acid residues of pectin can be acetylated at the O-2 and O-3 positions. Decreasing the degree of acetylation of pectin gels in vitro alters their physical properties.</text>
</comment>
<dbReference type="EC" id="3.1.1.-" evidence="6"/>
<dbReference type="GO" id="GO:0016787">
    <property type="term" value="F:hydrolase activity"/>
    <property type="evidence" value="ECO:0007669"/>
    <property type="project" value="UniProtKB-KW"/>
</dbReference>
<dbReference type="Proteomes" id="UP000298416">
    <property type="component" value="Unassembled WGS sequence"/>
</dbReference>
<reference evidence="7" key="2">
    <citation type="submission" date="2020-08" db="EMBL/GenBank/DDBJ databases">
        <title>Plant Genome Project.</title>
        <authorList>
            <person name="Zhang R.-G."/>
        </authorList>
    </citation>
    <scope>NUCLEOTIDE SEQUENCE</scope>
    <source>
        <strain evidence="7">Huo1</strain>
        <tissue evidence="7">Leaf</tissue>
    </source>
</reference>
<dbReference type="EMBL" id="PNBA02000004">
    <property type="protein sequence ID" value="KAG6425838.1"/>
    <property type="molecule type" value="Genomic_DNA"/>
</dbReference>
<organism evidence="7">
    <name type="scientific">Salvia splendens</name>
    <name type="common">Scarlet sage</name>
    <dbReference type="NCBI Taxonomy" id="180675"/>
    <lineage>
        <taxon>Eukaryota</taxon>
        <taxon>Viridiplantae</taxon>
        <taxon>Streptophyta</taxon>
        <taxon>Embryophyta</taxon>
        <taxon>Tracheophyta</taxon>
        <taxon>Spermatophyta</taxon>
        <taxon>Magnoliopsida</taxon>
        <taxon>eudicotyledons</taxon>
        <taxon>Gunneridae</taxon>
        <taxon>Pentapetalae</taxon>
        <taxon>asterids</taxon>
        <taxon>lamiids</taxon>
        <taxon>Lamiales</taxon>
        <taxon>Lamiaceae</taxon>
        <taxon>Nepetoideae</taxon>
        <taxon>Mentheae</taxon>
        <taxon>Salviinae</taxon>
        <taxon>Salvia</taxon>
        <taxon>Salvia subgen. Calosphace</taxon>
        <taxon>core Calosphace</taxon>
    </lineage>
</organism>
<dbReference type="InterPro" id="IPR004963">
    <property type="entry name" value="PAE/NOTUM"/>
</dbReference>
<dbReference type="PANTHER" id="PTHR21562">
    <property type="entry name" value="NOTUM-RELATED"/>
    <property type="match status" value="1"/>
</dbReference>
<dbReference type="Pfam" id="PF03283">
    <property type="entry name" value="PAE"/>
    <property type="match status" value="1"/>
</dbReference>
<evidence type="ECO:0000256" key="6">
    <source>
        <dbReference type="RuleBase" id="RU363114"/>
    </source>
</evidence>
<name>A0A8X8Y9S2_SALSN</name>
<keyword evidence="8" id="KW-1185">Reference proteome</keyword>
<evidence type="ECO:0000256" key="5">
    <source>
        <dbReference type="ARBA" id="ARBA00023316"/>
    </source>
</evidence>
<proteinExistence type="inferred from homology"/>
<evidence type="ECO:0000256" key="3">
    <source>
        <dbReference type="ARBA" id="ARBA00005784"/>
    </source>
</evidence>
<evidence type="ECO:0000313" key="7">
    <source>
        <dbReference type="EMBL" id="KAG6425838.1"/>
    </source>
</evidence>
<keyword evidence="5 6" id="KW-0961">Cell wall biogenesis/degradation</keyword>
<comment type="caution">
    <text evidence="7">The sequence shown here is derived from an EMBL/GenBank/DDBJ whole genome shotgun (WGS) entry which is preliminary data.</text>
</comment>
<comment type="subcellular location">
    <subcellularLocation>
        <location evidence="2 6">Secreted</location>
        <location evidence="2 6">Cell wall</location>
    </subcellularLocation>
</comment>
<dbReference type="AlphaFoldDB" id="A0A8X8Y9S2"/>
<evidence type="ECO:0000313" key="8">
    <source>
        <dbReference type="Proteomes" id="UP000298416"/>
    </source>
</evidence>
<evidence type="ECO:0000256" key="1">
    <source>
        <dbReference type="ARBA" id="ARBA00003534"/>
    </source>
</evidence>
<accession>A0A8X8Y9S2</accession>
<gene>
    <name evidence="7" type="ORF">SASPL_110043</name>
</gene>
<reference evidence="7" key="1">
    <citation type="submission" date="2018-01" db="EMBL/GenBank/DDBJ databases">
        <authorList>
            <person name="Mao J.F."/>
        </authorList>
    </citation>
    <scope>NUCLEOTIDE SEQUENCE</scope>
    <source>
        <strain evidence="7">Huo1</strain>
        <tissue evidence="7">Leaf</tissue>
    </source>
</reference>
<sequence>MVPLRVTLIAEGMEQESITGTSTYRLTIWSCKGGEWCVNVDDCLERTRTPIGTGPTPGNMSFGGMLEDNSTFNPENLSLIDFFYISNREHFVGADWRENRFSDVISTHCFFPENLVQDVKTPLFLIESAFDLFQITQNVFRYITPRWYDCTHNLMLCNSTEITIIKDFRNTFLNTITNTFADSSSRIGYFVHTCYAHGHLCSQDYSTCSSSAGHNVLNNKTITQAVSDWFFDRSEFKQMDICNDMPRNCTVTDWNSFLQTCAAWNAIN</sequence>
<comment type="similarity">
    <text evidence="3 6">Belongs to the pectinacetylesterase family.</text>
</comment>
<keyword evidence="4 6" id="KW-0134">Cell wall</keyword>
<dbReference type="PANTHER" id="PTHR21562:SF65">
    <property type="entry name" value="PECTIN ACETYLESTERASE"/>
    <property type="match status" value="1"/>
</dbReference>
<keyword evidence="6" id="KW-0378">Hydrolase</keyword>